<keyword evidence="3 10" id="KW-0812">Transmembrane</keyword>
<organism evidence="12 13">
    <name type="scientific">Perilla frutescens var. hirtella</name>
    <name type="common">Perilla citriodora</name>
    <name type="synonym">Perilla setoyensis</name>
    <dbReference type="NCBI Taxonomy" id="608512"/>
    <lineage>
        <taxon>Eukaryota</taxon>
        <taxon>Viridiplantae</taxon>
        <taxon>Streptophyta</taxon>
        <taxon>Embryophyta</taxon>
        <taxon>Tracheophyta</taxon>
        <taxon>Spermatophyta</taxon>
        <taxon>Magnoliopsida</taxon>
        <taxon>eudicotyledons</taxon>
        <taxon>Gunneridae</taxon>
        <taxon>Pentapetalae</taxon>
        <taxon>asterids</taxon>
        <taxon>lamiids</taxon>
        <taxon>Lamiales</taxon>
        <taxon>Lamiaceae</taxon>
        <taxon>Nepetoideae</taxon>
        <taxon>Elsholtzieae</taxon>
        <taxon>Perilla</taxon>
    </lineage>
</organism>
<evidence type="ECO:0000313" key="12">
    <source>
        <dbReference type="EMBL" id="KAH6832212.1"/>
    </source>
</evidence>
<keyword evidence="2" id="KW-0813">Transport</keyword>
<dbReference type="Pfam" id="PF23065">
    <property type="entry name" value="PH_SMPa"/>
    <property type="match status" value="1"/>
</dbReference>
<keyword evidence="8 10" id="KW-0472">Membrane</keyword>
<evidence type="ECO:0000313" key="13">
    <source>
        <dbReference type="Proteomes" id="UP001190926"/>
    </source>
</evidence>
<dbReference type="GO" id="GO:0006869">
    <property type="term" value="P:lipid transport"/>
    <property type="evidence" value="ECO:0007669"/>
    <property type="project" value="UniProtKB-KW"/>
</dbReference>
<dbReference type="InterPro" id="IPR057080">
    <property type="entry name" value="PH_SMPa"/>
</dbReference>
<evidence type="ECO:0000256" key="5">
    <source>
        <dbReference type="ARBA" id="ARBA00022989"/>
    </source>
</evidence>
<protein>
    <recommendedName>
        <fullName evidence="11">SMP-LTD domain-containing protein</fullName>
    </recommendedName>
</protein>
<feature type="compositionally biased region" description="Basic and acidic residues" evidence="9">
    <location>
        <begin position="482"/>
        <end position="493"/>
    </location>
</feature>
<keyword evidence="4" id="KW-0256">Endoplasmic reticulum</keyword>
<dbReference type="InterPro" id="IPR031468">
    <property type="entry name" value="SMP_LBD"/>
</dbReference>
<keyword evidence="5 10" id="KW-1133">Transmembrane helix</keyword>
<evidence type="ECO:0000256" key="4">
    <source>
        <dbReference type="ARBA" id="ARBA00022824"/>
    </source>
</evidence>
<dbReference type="PANTHER" id="PTHR13466:SF0">
    <property type="entry name" value="SMP-LTD DOMAIN-CONTAINING PROTEIN"/>
    <property type="match status" value="1"/>
</dbReference>
<evidence type="ECO:0000256" key="7">
    <source>
        <dbReference type="ARBA" id="ARBA00023121"/>
    </source>
</evidence>
<feature type="region of interest" description="Disordered" evidence="9">
    <location>
        <begin position="678"/>
        <end position="698"/>
    </location>
</feature>
<feature type="transmembrane region" description="Helical" evidence="10">
    <location>
        <begin position="6"/>
        <end position="28"/>
    </location>
</feature>
<keyword evidence="7" id="KW-0446">Lipid-binding</keyword>
<name>A0AAD4PB01_PERFH</name>
<feature type="compositionally biased region" description="Polar residues" evidence="9">
    <location>
        <begin position="494"/>
        <end position="503"/>
    </location>
</feature>
<dbReference type="GO" id="GO:0005789">
    <property type="term" value="C:endoplasmic reticulum membrane"/>
    <property type="evidence" value="ECO:0007669"/>
    <property type="project" value="UniProtKB-SubCell"/>
</dbReference>
<evidence type="ECO:0000259" key="11">
    <source>
        <dbReference type="PROSITE" id="PS51847"/>
    </source>
</evidence>
<dbReference type="PANTHER" id="PTHR13466">
    <property type="entry name" value="TEX2 PROTEIN-RELATED"/>
    <property type="match status" value="1"/>
</dbReference>
<dbReference type="AlphaFoldDB" id="A0AAD4PB01"/>
<evidence type="ECO:0000256" key="6">
    <source>
        <dbReference type="ARBA" id="ARBA00023055"/>
    </source>
</evidence>
<evidence type="ECO:0000256" key="10">
    <source>
        <dbReference type="SAM" id="Phobius"/>
    </source>
</evidence>
<keyword evidence="6" id="KW-0445">Lipid transport</keyword>
<sequence>MAVVVVLAFIIGAITVVAMEAVGLWFLIRRLDRKVEEEENKTKAETLSELSVTPSPSFYDKQGTLWVLEPDKVPKSKLEEKVPAEQRRRKEILEVTPVRKNARVRDHHLILMESDVFPVEISLRGCTIVAVSATDLPSRKWAKRFPIKVESKNSPIYKGSKIIYLYPETSWEKESWCKVLRLASCANEERSTWFSKLSMEFHYYLASLNAGYPSFMKPLAGLNADLTDRSVKLDNSSSRVRQFFKKLAKKASKSGHDYKPSGTSASGHEERKLSSKSYSFQDTAMPNGSAKIDTSRKLPNFSSDDSNIASSVSASTEQGNGSHLSGLSEAESKDKYIDEGTLCLNMVISRLFFDAINNLQLRSSLRTRIQRALSNMRIPSYIGEVTCTAVDPGTLPPRILAMRVLPSDMNEVWSLEIDVEYIGGMVLEIETRLELRELEFEGEKARLNGNSDGEVTSDLLEGFEYHGHGEQLKLPEETIDEGYHDKDETDNHRSTGNAPSQGSRWKSILHSITKQVSQVPLALRIRVSSLCGTIRVCMKPPPSDQIWFGFTSMPDIQFNLESSVGDHKITNTRLALFLISRFKAAIHETLVLPNSESIGVPWMLAEKDDWAPRKAAPFMWHKNNQESTGNNSKREVPSFQAGELAHNVESSHGNSIRSEVEYEISKNVCPIPEVAGESVGASASSSSSMDESISNSSWCEEVRDPLLKDEKMQESVSRSMDSRLNNRVLSPSRLFTKEQINKAEDDDAMSRRIGTKERMRGLGKKMGERLEVKRRHFEEKGRSFVERMRGP</sequence>
<dbReference type="EMBL" id="SDAM02000072">
    <property type="protein sequence ID" value="KAH6832212.1"/>
    <property type="molecule type" value="Genomic_DNA"/>
</dbReference>
<accession>A0AAD4PB01</accession>
<proteinExistence type="predicted"/>
<evidence type="ECO:0000256" key="2">
    <source>
        <dbReference type="ARBA" id="ARBA00022448"/>
    </source>
</evidence>
<feature type="compositionally biased region" description="Low complexity" evidence="9">
    <location>
        <begin position="678"/>
        <end position="697"/>
    </location>
</feature>
<dbReference type="CDD" id="cd21675">
    <property type="entry name" value="SMP_TEX2"/>
    <property type="match status" value="1"/>
</dbReference>
<dbReference type="GO" id="GO:0008289">
    <property type="term" value="F:lipid binding"/>
    <property type="evidence" value="ECO:0007669"/>
    <property type="project" value="UniProtKB-KW"/>
</dbReference>
<dbReference type="Proteomes" id="UP001190926">
    <property type="component" value="Unassembled WGS sequence"/>
</dbReference>
<comment type="caution">
    <text evidence="12">The sequence shown here is derived from an EMBL/GenBank/DDBJ whole genome shotgun (WGS) entry which is preliminary data.</text>
</comment>
<evidence type="ECO:0000256" key="8">
    <source>
        <dbReference type="ARBA" id="ARBA00023136"/>
    </source>
</evidence>
<evidence type="ECO:0000256" key="9">
    <source>
        <dbReference type="SAM" id="MobiDB-lite"/>
    </source>
</evidence>
<dbReference type="SUPFAM" id="SSF50729">
    <property type="entry name" value="PH domain-like"/>
    <property type="match status" value="1"/>
</dbReference>
<feature type="region of interest" description="Disordered" evidence="9">
    <location>
        <begin position="482"/>
        <end position="503"/>
    </location>
</feature>
<feature type="region of interest" description="Disordered" evidence="9">
    <location>
        <begin position="251"/>
        <end position="329"/>
    </location>
</feature>
<feature type="compositionally biased region" description="Polar residues" evidence="9">
    <location>
        <begin position="316"/>
        <end position="325"/>
    </location>
</feature>
<reference evidence="12 13" key="1">
    <citation type="journal article" date="2021" name="Nat. Commun.">
        <title>Incipient diploidization of the medicinal plant Perilla within 10,000 years.</title>
        <authorList>
            <person name="Zhang Y."/>
            <person name="Shen Q."/>
            <person name="Leng L."/>
            <person name="Zhang D."/>
            <person name="Chen S."/>
            <person name="Shi Y."/>
            <person name="Ning Z."/>
            <person name="Chen S."/>
        </authorList>
    </citation>
    <scope>NUCLEOTIDE SEQUENCE [LARGE SCALE GENOMIC DNA]</scope>
    <source>
        <strain evidence="13">cv. PC099</strain>
    </source>
</reference>
<gene>
    <name evidence="12" type="ORF">C2S53_005561</name>
</gene>
<feature type="compositionally biased region" description="Polar residues" evidence="9">
    <location>
        <begin position="275"/>
        <end position="286"/>
    </location>
</feature>
<dbReference type="PROSITE" id="PS51847">
    <property type="entry name" value="SMP"/>
    <property type="match status" value="1"/>
</dbReference>
<comment type="subcellular location">
    <subcellularLocation>
        <location evidence="1">Endoplasmic reticulum membrane</location>
    </subcellularLocation>
</comment>
<feature type="compositionally biased region" description="Low complexity" evidence="9">
    <location>
        <begin position="302"/>
        <end position="315"/>
    </location>
</feature>
<evidence type="ECO:0000256" key="1">
    <source>
        <dbReference type="ARBA" id="ARBA00004586"/>
    </source>
</evidence>
<feature type="domain" description="SMP-LTD" evidence="11">
    <location>
        <begin position="346"/>
        <end position="601"/>
    </location>
</feature>
<evidence type="ECO:0000256" key="3">
    <source>
        <dbReference type="ARBA" id="ARBA00022692"/>
    </source>
</evidence>
<keyword evidence="13" id="KW-1185">Reference proteome</keyword>